<protein>
    <submittedName>
        <fullName evidence="1">Uncharacterized protein</fullName>
    </submittedName>
</protein>
<evidence type="ECO:0000313" key="2">
    <source>
        <dbReference type="Proteomes" id="UP000237819"/>
    </source>
</evidence>
<dbReference type="Proteomes" id="UP000237819">
    <property type="component" value="Unassembled WGS sequence"/>
</dbReference>
<name>A0A2S8GJW1_9BACT</name>
<comment type="caution">
    <text evidence="1">The sequence shown here is derived from an EMBL/GenBank/DDBJ whole genome shotgun (WGS) entry which is preliminary data.</text>
</comment>
<organism evidence="1 2">
    <name type="scientific">Blastopirellula marina</name>
    <dbReference type="NCBI Taxonomy" id="124"/>
    <lineage>
        <taxon>Bacteria</taxon>
        <taxon>Pseudomonadati</taxon>
        <taxon>Planctomycetota</taxon>
        <taxon>Planctomycetia</taxon>
        <taxon>Pirellulales</taxon>
        <taxon>Pirellulaceae</taxon>
        <taxon>Blastopirellula</taxon>
    </lineage>
</organism>
<dbReference type="AlphaFoldDB" id="A0A2S8GJW1"/>
<dbReference type="EMBL" id="PUHZ01000018">
    <property type="protein sequence ID" value="PQO44727.1"/>
    <property type="molecule type" value="Genomic_DNA"/>
</dbReference>
<reference evidence="1 2" key="1">
    <citation type="submission" date="2018-02" db="EMBL/GenBank/DDBJ databases">
        <title>Comparative genomes isolates from brazilian mangrove.</title>
        <authorList>
            <person name="Araujo J.E."/>
            <person name="Taketani R.G."/>
            <person name="Silva M.C.P."/>
            <person name="Loureco M.V."/>
            <person name="Andreote F.D."/>
        </authorList>
    </citation>
    <scope>NUCLEOTIDE SEQUENCE [LARGE SCALE GENOMIC DNA]</scope>
    <source>
        <strain evidence="1 2">Nap-Phe MGV</strain>
    </source>
</reference>
<evidence type="ECO:0000313" key="1">
    <source>
        <dbReference type="EMBL" id="PQO44727.1"/>
    </source>
</evidence>
<sequence length="107" mass="12020">MIVTWEHSEAYPGLWLVTFANVEGEYELSGPFPVQGVGSVQGTDFYFRARNYAWEFETNDETGGLFSPNDRRAFQRSSLFPKADSMPFSQAATIIAHCVGEFLEQVA</sequence>
<gene>
    <name evidence="1" type="ORF">C5Y93_18360</name>
</gene>
<accession>A0A2S8GJW1</accession>
<proteinExistence type="predicted"/>